<protein>
    <recommendedName>
        <fullName evidence="3">PhzF family phenazine biosynthesis protein</fullName>
    </recommendedName>
</protein>
<dbReference type="Pfam" id="PF02567">
    <property type="entry name" value="PhzC-PhzF"/>
    <property type="match status" value="1"/>
</dbReference>
<reference evidence="2" key="1">
    <citation type="journal article" date="2014" name="Front. Microbiol.">
        <title>High frequency of phylogenetically diverse reductive dehalogenase-homologous genes in deep subseafloor sedimentary metagenomes.</title>
        <authorList>
            <person name="Kawai M."/>
            <person name="Futagami T."/>
            <person name="Toyoda A."/>
            <person name="Takaki Y."/>
            <person name="Nishi S."/>
            <person name="Hori S."/>
            <person name="Arai W."/>
            <person name="Tsubouchi T."/>
            <person name="Morono Y."/>
            <person name="Uchiyama I."/>
            <person name="Ito T."/>
            <person name="Fujiyama A."/>
            <person name="Inagaki F."/>
            <person name="Takami H."/>
        </authorList>
    </citation>
    <scope>NUCLEOTIDE SEQUENCE</scope>
    <source>
        <strain evidence="2">Expedition CK06-06</strain>
    </source>
</reference>
<feature type="non-terminal residue" evidence="2">
    <location>
        <position position="1"/>
    </location>
</feature>
<keyword evidence="1" id="KW-0413">Isomerase</keyword>
<evidence type="ECO:0000313" key="2">
    <source>
        <dbReference type="EMBL" id="GAJ19281.1"/>
    </source>
</evidence>
<dbReference type="GO" id="GO:0016853">
    <property type="term" value="F:isomerase activity"/>
    <property type="evidence" value="ECO:0007669"/>
    <property type="project" value="UniProtKB-KW"/>
</dbReference>
<dbReference type="PANTHER" id="PTHR13774:SF39">
    <property type="entry name" value="BIOSYNTHESIS PROTEIN, PUTATIVE-RELATED"/>
    <property type="match status" value="1"/>
</dbReference>
<organism evidence="2">
    <name type="scientific">marine sediment metagenome</name>
    <dbReference type="NCBI Taxonomy" id="412755"/>
    <lineage>
        <taxon>unclassified sequences</taxon>
        <taxon>metagenomes</taxon>
        <taxon>ecological metagenomes</taxon>
    </lineage>
</organism>
<dbReference type="Gene3D" id="3.10.310.10">
    <property type="entry name" value="Diaminopimelate Epimerase, Chain A, domain 1"/>
    <property type="match status" value="1"/>
</dbReference>
<dbReference type="PANTHER" id="PTHR13774">
    <property type="entry name" value="PHENAZINE BIOSYNTHESIS PROTEIN"/>
    <property type="match status" value="1"/>
</dbReference>
<comment type="caution">
    <text evidence="2">The sequence shown here is derived from an EMBL/GenBank/DDBJ whole genome shotgun (WGS) entry which is preliminary data.</text>
</comment>
<evidence type="ECO:0000256" key="1">
    <source>
        <dbReference type="ARBA" id="ARBA00023235"/>
    </source>
</evidence>
<evidence type="ECO:0008006" key="3">
    <source>
        <dbReference type="Google" id="ProtNLM"/>
    </source>
</evidence>
<proteinExistence type="predicted"/>
<accession>X1VR06</accession>
<dbReference type="GO" id="GO:0005737">
    <property type="term" value="C:cytoplasm"/>
    <property type="evidence" value="ECO:0007669"/>
    <property type="project" value="TreeGrafter"/>
</dbReference>
<name>X1VR06_9ZZZZ</name>
<dbReference type="SUPFAM" id="SSF54506">
    <property type="entry name" value="Diaminopimelate epimerase-like"/>
    <property type="match status" value="1"/>
</dbReference>
<sequence>VKSCNFLLNIEPNFHLMKDYCDRFHLTEVVVYCLDTMDKDNTAHIRHFAPAIGINEDPVSGVGSASLGCYLVQNRIVSIEEMTRMVMEQGCFMKRPGIVYTHVYTYKNQILKVSFGGQGVVTFEGQVLLPKG</sequence>
<dbReference type="AlphaFoldDB" id="X1VR06"/>
<dbReference type="InterPro" id="IPR003719">
    <property type="entry name" value="Phenazine_PhzF-like"/>
</dbReference>
<dbReference type="EMBL" id="BARW01037942">
    <property type="protein sequence ID" value="GAJ19281.1"/>
    <property type="molecule type" value="Genomic_DNA"/>
</dbReference>
<gene>
    <name evidence="2" type="ORF">S12H4_58422</name>
</gene>